<reference evidence="6 7" key="1">
    <citation type="submission" date="2023-10" db="EMBL/GenBank/DDBJ databases">
        <title>Veillonella sp. nov., isolated from a pig farm feces dump.</title>
        <authorList>
            <person name="Chang Y.-H."/>
        </authorList>
    </citation>
    <scope>NUCLEOTIDE SEQUENCE [LARGE SCALE GENOMIC DNA]</scope>
    <source>
        <strain evidence="6 7">YH-vei2233</strain>
    </source>
</reference>
<evidence type="ECO:0000259" key="5">
    <source>
        <dbReference type="PROSITE" id="PS50072"/>
    </source>
</evidence>
<keyword evidence="3 4" id="KW-0413">Isomerase</keyword>
<evidence type="ECO:0000256" key="3">
    <source>
        <dbReference type="ARBA" id="ARBA00023235"/>
    </source>
</evidence>
<dbReference type="InterPro" id="IPR002130">
    <property type="entry name" value="Cyclophilin-type_PPIase_dom"/>
</dbReference>
<comment type="caution">
    <text evidence="6">The sequence shown here is derived from an EMBL/GenBank/DDBJ whole genome shotgun (WGS) entry which is preliminary data.</text>
</comment>
<dbReference type="EC" id="5.2.1.8" evidence="4"/>
<name>A0ABU3Z774_9FIRM</name>
<dbReference type="PROSITE" id="PS51257">
    <property type="entry name" value="PROKAR_LIPOPROTEIN"/>
    <property type="match status" value="1"/>
</dbReference>
<dbReference type="PANTHER" id="PTHR45625">
    <property type="entry name" value="PEPTIDYL-PROLYL CIS-TRANS ISOMERASE-RELATED"/>
    <property type="match status" value="1"/>
</dbReference>
<dbReference type="PROSITE" id="PS00170">
    <property type="entry name" value="CSA_PPIASE_1"/>
    <property type="match status" value="1"/>
</dbReference>
<proteinExistence type="inferred from homology"/>
<evidence type="ECO:0000256" key="2">
    <source>
        <dbReference type="ARBA" id="ARBA00023110"/>
    </source>
</evidence>
<dbReference type="Proteomes" id="UP001272515">
    <property type="component" value="Unassembled WGS sequence"/>
</dbReference>
<gene>
    <name evidence="6" type="ORF">RVY80_01715</name>
</gene>
<evidence type="ECO:0000313" key="6">
    <source>
        <dbReference type="EMBL" id="MDV5087571.1"/>
    </source>
</evidence>
<dbReference type="EMBL" id="JAWJZB010000002">
    <property type="protein sequence ID" value="MDV5087571.1"/>
    <property type="molecule type" value="Genomic_DNA"/>
</dbReference>
<dbReference type="SUPFAM" id="SSF50891">
    <property type="entry name" value="Cyclophilin-like"/>
    <property type="match status" value="1"/>
</dbReference>
<dbReference type="Pfam" id="PF00160">
    <property type="entry name" value="Pro_isomerase"/>
    <property type="match status" value="1"/>
</dbReference>
<evidence type="ECO:0000313" key="7">
    <source>
        <dbReference type="Proteomes" id="UP001272515"/>
    </source>
</evidence>
<dbReference type="InterPro" id="IPR044666">
    <property type="entry name" value="Cyclophilin_A-like"/>
</dbReference>
<comment type="function">
    <text evidence="1 4">PPIases accelerate the folding of proteins. It catalyzes the cis-trans isomerization of proline imidic peptide bonds in oligopeptides.</text>
</comment>
<evidence type="ECO:0000256" key="1">
    <source>
        <dbReference type="ARBA" id="ARBA00002388"/>
    </source>
</evidence>
<dbReference type="InterPro" id="IPR029000">
    <property type="entry name" value="Cyclophilin-like_dom_sf"/>
</dbReference>
<comment type="similarity">
    <text evidence="4">Belongs to the cyclophilin-type PPIase family.</text>
</comment>
<dbReference type="InterPro" id="IPR020892">
    <property type="entry name" value="Cyclophilin-type_PPIase_CS"/>
</dbReference>
<feature type="domain" description="PPIase cyclophilin-type" evidence="5">
    <location>
        <begin position="54"/>
        <end position="203"/>
    </location>
</feature>
<dbReference type="PRINTS" id="PR00153">
    <property type="entry name" value="CSAPPISMRASE"/>
</dbReference>
<dbReference type="CDD" id="cd00317">
    <property type="entry name" value="cyclophilin"/>
    <property type="match status" value="1"/>
</dbReference>
<comment type="catalytic activity">
    <reaction evidence="4">
        <text>[protein]-peptidylproline (omega=180) = [protein]-peptidylproline (omega=0)</text>
        <dbReference type="Rhea" id="RHEA:16237"/>
        <dbReference type="Rhea" id="RHEA-COMP:10747"/>
        <dbReference type="Rhea" id="RHEA-COMP:10748"/>
        <dbReference type="ChEBI" id="CHEBI:83833"/>
        <dbReference type="ChEBI" id="CHEBI:83834"/>
        <dbReference type="EC" id="5.2.1.8"/>
    </reaction>
</comment>
<keyword evidence="7" id="KW-1185">Reference proteome</keyword>
<protein>
    <recommendedName>
        <fullName evidence="4">Peptidyl-prolyl cis-trans isomerase</fullName>
        <shortName evidence="4">PPIase</shortName>
        <ecNumber evidence="4">5.2.1.8</ecNumber>
    </recommendedName>
</protein>
<keyword evidence="2 4" id="KW-0697">Rotamase</keyword>
<organism evidence="6 7">
    <name type="scientific">Veillonella absiana</name>
    <dbReference type="NCBI Taxonomy" id="3079305"/>
    <lineage>
        <taxon>Bacteria</taxon>
        <taxon>Bacillati</taxon>
        <taxon>Bacillota</taxon>
        <taxon>Negativicutes</taxon>
        <taxon>Veillonellales</taxon>
        <taxon>Veillonellaceae</taxon>
        <taxon>Veillonella</taxon>
    </lineage>
</organism>
<sequence>MKKIKRIFSCVALGLALITATACGSQQAAVDAKTVNAESANKMPNFTSEPIADEYAVFNTNYGTFKVRLYGSKTPITVKNFEYLVKKGYYDNLVFHRVIEGFMIQGGDPNGNGTGGPGYAIPDEFVKDLHFNKMGVLAMANRGPNTGGSQFFITLGPTDWLDNKHTIFGAVVQGMDVVEKIGKVKTNQQDKPVEPVVIKGITLEPITDDASQNNTKK</sequence>
<dbReference type="GO" id="GO:0003755">
    <property type="term" value="F:peptidyl-prolyl cis-trans isomerase activity"/>
    <property type="evidence" value="ECO:0007669"/>
    <property type="project" value="UniProtKB-EC"/>
</dbReference>
<dbReference type="PANTHER" id="PTHR45625:SF4">
    <property type="entry name" value="PEPTIDYLPROLYL ISOMERASE DOMAIN AND WD REPEAT-CONTAINING PROTEIN 1"/>
    <property type="match status" value="1"/>
</dbReference>
<accession>A0ABU3Z774</accession>
<dbReference type="RefSeq" id="WP_295187341.1">
    <property type="nucleotide sequence ID" value="NZ_JAWJZA010000011.1"/>
</dbReference>
<dbReference type="PROSITE" id="PS50072">
    <property type="entry name" value="CSA_PPIASE_2"/>
    <property type="match status" value="1"/>
</dbReference>
<feature type="signal peptide" evidence="4">
    <location>
        <begin position="1"/>
        <end position="28"/>
    </location>
</feature>
<keyword evidence="4" id="KW-0732">Signal</keyword>
<evidence type="ECO:0000256" key="4">
    <source>
        <dbReference type="RuleBase" id="RU363019"/>
    </source>
</evidence>
<feature type="chain" id="PRO_5044956701" description="Peptidyl-prolyl cis-trans isomerase" evidence="4">
    <location>
        <begin position="29"/>
        <end position="217"/>
    </location>
</feature>
<dbReference type="Gene3D" id="2.40.100.10">
    <property type="entry name" value="Cyclophilin-like"/>
    <property type="match status" value="1"/>
</dbReference>